<dbReference type="SUPFAM" id="SSF56059">
    <property type="entry name" value="Glutathione synthetase ATP-binding domain-like"/>
    <property type="match status" value="1"/>
</dbReference>
<dbReference type="Pfam" id="PF00549">
    <property type="entry name" value="Ligase_CoA"/>
    <property type="match status" value="1"/>
</dbReference>
<keyword evidence="3" id="KW-0816">Tricarboxylic acid cycle</keyword>
<gene>
    <name evidence="13" type="ORF">EB796_012684</name>
</gene>
<sequence length="308" mass="33225">MIAERKYVRREFYFAITLDRKHAGPVLIASSQGGMNIEDVAAENPSAIITQPIDIMEGVTDAIAERVAASAGFYDDGLTQAVDTIKKLYDLFIKYDATMLEINPMAEDRKGNVLCMDCKINFDDNTEFRQKEIFALKDESQEDARDSKANAAGLNYIALDGTIGCLVNGAGLAMSTMDIIKLHGGSPANFLDVGGGATAEQVTTAFELITSDPNVNAILVNIFGGIMRCDIIAQGIIDAAQKLSLKIPIVVRLRGTRVDDAKALMAASDLKVIPCDNLNEAASMIVKLSSIVELAKDSNVKVNFELPI</sequence>
<dbReference type="FunFam" id="3.30.470.20:FF:000002">
    <property type="entry name" value="Succinate--CoA ligase [ADP-forming] subunit beta"/>
    <property type="match status" value="1"/>
</dbReference>
<dbReference type="InterPro" id="IPR016102">
    <property type="entry name" value="Succinyl-CoA_synth-like"/>
</dbReference>
<dbReference type="SUPFAM" id="SSF52210">
    <property type="entry name" value="Succinyl-CoA synthetase domains"/>
    <property type="match status" value="1"/>
</dbReference>
<dbReference type="GO" id="GO:0042709">
    <property type="term" value="C:succinate-CoA ligase complex"/>
    <property type="evidence" value="ECO:0007669"/>
    <property type="project" value="TreeGrafter"/>
</dbReference>
<evidence type="ECO:0000256" key="9">
    <source>
        <dbReference type="ARBA" id="ARBA00022946"/>
    </source>
</evidence>
<dbReference type="PIRSF" id="PIRSF001554">
    <property type="entry name" value="SucCS_beta"/>
    <property type="match status" value="1"/>
</dbReference>
<evidence type="ECO:0000313" key="14">
    <source>
        <dbReference type="Proteomes" id="UP000593567"/>
    </source>
</evidence>
<dbReference type="Proteomes" id="UP000593567">
    <property type="component" value="Unassembled WGS sequence"/>
</dbReference>
<protein>
    <recommendedName>
        <fullName evidence="10">Succinyl-CoA synthetase beta chain</fullName>
    </recommendedName>
</protein>
<evidence type="ECO:0000259" key="11">
    <source>
        <dbReference type="Pfam" id="PF00549"/>
    </source>
</evidence>
<comment type="caution">
    <text evidence="13">The sequence shown here is derived from an EMBL/GenBank/DDBJ whole genome shotgun (WGS) entry which is preliminary data.</text>
</comment>
<accession>A0A7J7JSY3</accession>
<dbReference type="EMBL" id="VXIV02001866">
    <property type="protein sequence ID" value="KAF6029013.1"/>
    <property type="molecule type" value="Genomic_DNA"/>
</dbReference>
<dbReference type="Gene3D" id="3.40.50.261">
    <property type="entry name" value="Succinyl-CoA synthetase domains"/>
    <property type="match status" value="1"/>
</dbReference>
<dbReference type="UniPathway" id="UPA00223">
    <property type="reaction ID" value="UER00999"/>
</dbReference>
<organism evidence="13 14">
    <name type="scientific">Bugula neritina</name>
    <name type="common">Brown bryozoan</name>
    <name type="synonym">Sertularia neritina</name>
    <dbReference type="NCBI Taxonomy" id="10212"/>
    <lineage>
        <taxon>Eukaryota</taxon>
        <taxon>Metazoa</taxon>
        <taxon>Spiralia</taxon>
        <taxon>Lophotrochozoa</taxon>
        <taxon>Bryozoa</taxon>
        <taxon>Gymnolaemata</taxon>
        <taxon>Cheilostomatida</taxon>
        <taxon>Flustrina</taxon>
        <taxon>Buguloidea</taxon>
        <taxon>Bugulidae</taxon>
        <taxon>Bugula</taxon>
    </lineage>
</organism>
<name>A0A7J7JSY3_BUGNE</name>
<dbReference type="GO" id="GO:0006099">
    <property type="term" value="P:tricarboxylic acid cycle"/>
    <property type="evidence" value="ECO:0007669"/>
    <property type="project" value="UniProtKB-UniPathway"/>
</dbReference>
<dbReference type="InterPro" id="IPR017866">
    <property type="entry name" value="Succ-CoA_synthase_bsu_CS"/>
</dbReference>
<dbReference type="PROSITE" id="PS01217">
    <property type="entry name" value="SUCCINYL_COA_LIG_3"/>
    <property type="match status" value="1"/>
</dbReference>
<keyword evidence="4" id="KW-0436">Ligase</keyword>
<keyword evidence="6" id="KW-0547">Nucleotide-binding</keyword>
<evidence type="ECO:0000256" key="1">
    <source>
        <dbReference type="ARBA" id="ARBA00001946"/>
    </source>
</evidence>
<evidence type="ECO:0000259" key="12">
    <source>
        <dbReference type="Pfam" id="PF08442"/>
    </source>
</evidence>
<dbReference type="GO" id="GO:0005739">
    <property type="term" value="C:mitochondrion"/>
    <property type="evidence" value="ECO:0007669"/>
    <property type="project" value="TreeGrafter"/>
</dbReference>
<keyword evidence="7" id="KW-0067">ATP-binding</keyword>
<feature type="domain" description="ATP-citrate synthase/succinyl-CoA ligase C-terminal" evidence="11">
    <location>
        <begin position="166"/>
        <end position="285"/>
    </location>
</feature>
<evidence type="ECO:0000256" key="10">
    <source>
        <dbReference type="ARBA" id="ARBA00082254"/>
    </source>
</evidence>
<comment type="pathway">
    <text evidence="2">Carbohydrate metabolism; tricarboxylic acid cycle; succinate from succinyl-CoA (ligase route): step 1/1.</text>
</comment>
<dbReference type="GO" id="GO:0004775">
    <property type="term" value="F:succinate-CoA ligase (ADP-forming) activity"/>
    <property type="evidence" value="ECO:0007669"/>
    <property type="project" value="TreeGrafter"/>
</dbReference>
<dbReference type="GO" id="GO:0006104">
    <property type="term" value="P:succinyl-CoA metabolic process"/>
    <property type="evidence" value="ECO:0007669"/>
    <property type="project" value="TreeGrafter"/>
</dbReference>
<evidence type="ECO:0000256" key="7">
    <source>
        <dbReference type="ARBA" id="ARBA00022840"/>
    </source>
</evidence>
<feature type="domain" description="ATP-grasp fold succinyl-CoA synthetase-type" evidence="12">
    <location>
        <begin position="1"/>
        <end position="106"/>
    </location>
</feature>
<dbReference type="Gene3D" id="3.30.470.20">
    <property type="entry name" value="ATP-grasp fold, B domain"/>
    <property type="match status" value="1"/>
</dbReference>
<dbReference type="InterPro" id="IPR013650">
    <property type="entry name" value="ATP-grasp_succ-CoA_synth-type"/>
</dbReference>
<reference evidence="13" key="1">
    <citation type="submission" date="2020-06" db="EMBL/GenBank/DDBJ databases">
        <title>Draft genome of Bugula neritina, a colonial animal packing powerful symbionts and potential medicines.</title>
        <authorList>
            <person name="Rayko M."/>
        </authorList>
    </citation>
    <scope>NUCLEOTIDE SEQUENCE [LARGE SCALE GENOMIC DNA]</scope>
    <source>
        <strain evidence="13">Kwan_BN1</strain>
    </source>
</reference>
<evidence type="ECO:0000313" key="13">
    <source>
        <dbReference type="EMBL" id="KAF6029013.1"/>
    </source>
</evidence>
<dbReference type="OrthoDB" id="1552at2759"/>
<dbReference type="AlphaFoldDB" id="A0A7J7JSY3"/>
<dbReference type="NCBIfam" id="NF001913">
    <property type="entry name" value="PRK00696.1"/>
    <property type="match status" value="1"/>
</dbReference>
<keyword evidence="14" id="KW-1185">Reference proteome</keyword>
<evidence type="ECO:0000256" key="5">
    <source>
        <dbReference type="ARBA" id="ARBA00022723"/>
    </source>
</evidence>
<dbReference type="Pfam" id="PF08442">
    <property type="entry name" value="ATP-grasp_2"/>
    <property type="match status" value="1"/>
</dbReference>
<dbReference type="GO" id="GO:0046872">
    <property type="term" value="F:metal ion binding"/>
    <property type="evidence" value="ECO:0007669"/>
    <property type="project" value="UniProtKB-KW"/>
</dbReference>
<dbReference type="InterPro" id="IPR005811">
    <property type="entry name" value="SUCC_ACL_C"/>
</dbReference>
<evidence type="ECO:0000256" key="3">
    <source>
        <dbReference type="ARBA" id="ARBA00022532"/>
    </source>
</evidence>
<dbReference type="InterPro" id="IPR005809">
    <property type="entry name" value="Succ_CoA_ligase-like_bsu"/>
</dbReference>
<dbReference type="PANTHER" id="PTHR11815">
    <property type="entry name" value="SUCCINYL-COA SYNTHETASE BETA CHAIN"/>
    <property type="match status" value="1"/>
</dbReference>
<evidence type="ECO:0000256" key="6">
    <source>
        <dbReference type="ARBA" id="ARBA00022741"/>
    </source>
</evidence>
<dbReference type="FunFam" id="3.40.50.261:FF:000001">
    <property type="entry name" value="Succinate--CoA ligase [ADP-forming] subunit beta"/>
    <property type="match status" value="1"/>
</dbReference>
<proteinExistence type="predicted"/>
<evidence type="ECO:0000256" key="8">
    <source>
        <dbReference type="ARBA" id="ARBA00022842"/>
    </source>
</evidence>
<evidence type="ECO:0000256" key="4">
    <source>
        <dbReference type="ARBA" id="ARBA00022598"/>
    </source>
</evidence>
<dbReference type="PANTHER" id="PTHR11815:SF1">
    <property type="entry name" value="SUCCINATE--COA LIGASE [ADP-FORMING] SUBUNIT BETA, MITOCHONDRIAL"/>
    <property type="match status" value="1"/>
</dbReference>
<evidence type="ECO:0000256" key="2">
    <source>
        <dbReference type="ARBA" id="ARBA00005064"/>
    </source>
</evidence>
<comment type="cofactor">
    <cofactor evidence="1">
        <name>Mg(2+)</name>
        <dbReference type="ChEBI" id="CHEBI:18420"/>
    </cofactor>
</comment>
<keyword evidence="5" id="KW-0479">Metal-binding</keyword>
<keyword evidence="8" id="KW-0460">Magnesium</keyword>
<dbReference type="GO" id="GO:0005524">
    <property type="term" value="F:ATP binding"/>
    <property type="evidence" value="ECO:0007669"/>
    <property type="project" value="UniProtKB-KW"/>
</dbReference>
<keyword evidence="9" id="KW-0809">Transit peptide</keyword>